<organism evidence="1 2">
    <name type="scientific">Planctopirus hydrillae</name>
    <dbReference type="NCBI Taxonomy" id="1841610"/>
    <lineage>
        <taxon>Bacteria</taxon>
        <taxon>Pseudomonadati</taxon>
        <taxon>Planctomycetota</taxon>
        <taxon>Planctomycetia</taxon>
        <taxon>Planctomycetales</taxon>
        <taxon>Planctomycetaceae</taxon>
        <taxon>Planctopirus</taxon>
    </lineage>
</organism>
<dbReference type="AlphaFoldDB" id="A0A1C3E6V3"/>
<evidence type="ECO:0000313" key="1">
    <source>
        <dbReference type="EMBL" id="ODA28987.1"/>
    </source>
</evidence>
<comment type="caution">
    <text evidence="1">The sequence shown here is derived from an EMBL/GenBank/DDBJ whole genome shotgun (WGS) entry which is preliminary data.</text>
</comment>
<protein>
    <submittedName>
        <fullName evidence="1">Uncharacterized protein</fullName>
    </submittedName>
</protein>
<dbReference type="Proteomes" id="UP000094828">
    <property type="component" value="Unassembled WGS sequence"/>
</dbReference>
<evidence type="ECO:0000313" key="2">
    <source>
        <dbReference type="Proteomes" id="UP000094828"/>
    </source>
</evidence>
<keyword evidence="2" id="KW-1185">Reference proteome</keyword>
<sequence>MHSLPDFLSTRFVETNTFRLKRKKSARIACFFVRQIVEFVDTEIFPGITNPGRISSRLKDEPSM</sequence>
<name>A0A1C3E6V3_9PLAN</name>
<proteinExistence type="predicted"/>
<accession>A0A1C3E6V3</accession>
<gene>
    <name evidence="1" type="ORF">A6X21_10930</name>
</gene>
<reference evidence="1 2" key="1">
    <citation type="submission" date="2016-05" db="EMBL/GenBank/DDBJ databases">
        <title>Genomic and physiological characterization of Planctopirus sp. isolated from fresh water lake.</title>
        <authorList>
            <person name="Subhash Y."/>
            <person name="Ramana C."/>
        </authorList>
    </citation>
    <scope>NUCLEOTIDE SEQUENCE [LARGE SCALE GENOMIC DNA]</scope>
    <source>
        <strain evidence="1 2">JC280</strain>
    </source>
</reference>
<dbReference type="EMBL" id="LYDR01000150">
    <property type="protein sequence ID" value="ODA28987.1"/>
    <property type="molecule type" value="Genomic_DNA"/>
</dbReference>
<dbReference type="STRING" id="1841610.A6X21_10930"/>